<dbReference type="AlphaFoldDB" id="C1MS98"/>
<dbReference type="PANTHER" id="PTHR20899">
    <property type="entry name" value="PIERCE HOMOLOG"/>
    <property type="match status" value="1"/>
</dbReference>
<dbReference type="Pfam" id="PF14892">
    <property type="entry name" value="PIRC1_2"/>
    <property type="match status" value="1"/>
</dbReference>
<protein>
    <submittedName>
        <fullName evidence="7">Predicted protein</fullName>
    </submittedName>
</protein>
<evidence type="ECO:0000313" key="8">
    <source>
        <dbReference type="Proteomes" id="UP000001876"/>
    </source>
</evidence>
<dbReference type="EMBL" id="GG663739">
    <property type="protein sequence ID" value="EEH57100.1"/>
    <property type="molecule type" value="Genomic_DNA"/>
</dbReference>
<dbReference type="GO" id="GO:0005879">
    <property type="term" value="C:axonemal microtubule"/>
    <property type="evidence" value="ECO:0007669"/>
    <property type="project" value="InterPro"/>
</dbReference>
<keyword evidence="5" id="KW-0966">Cell projection</keyword>
<keyword evidence="3" id="KW-0963">Cytoplasm</keyword>
<dbReference type="OMA" id="CYATSAN"/>
<dbReference type="STRING" id="564608.C1MS98"/>
<dbReference type="OrthoDB" id="546383at2759"/>
<sequence>MESTQGATGLMFGLETSRPRGSVAFEATTNHTAKTTALILASSHGAALAAEMGSANGGKLTKKALLPVHDALVVEHWLNAIARCDGAIANVLIAHNKDDAAAFEAWAASGAMPANASLVCAENAAASDADADARGGIAADLLHVAESAAHDRANHLLVIDGEHVPEPDYDLRSVLDHARSRGKDVFTFVDVDFGGEGATPSEHVLLKLRDNGAGGRVTFPEVLGAAPYPDASAWDGNTAALGPVTFLRRGTTPLVRAFFDTVAPSLRCAASERFGHLMSYVQCNVIVHALEMKHAFSVKTLGAYEHACDVFKFYAEEKEKASAKFATLKTGGVGAARDDARAKILREKIHARTSRAGDYRLRAVAAEADMDVVLSKYNAMKASENMTESFAKRLGIPGAVLPPRFADAAAWKLEVPKQHACYATSANVYGAKRVTPADMPMRWHGVKGDFTDRFGGAMYKDDGLVVGIDKSNVHRALDGII</sequence>
<dbReference type="PANTHER" id="PTHR20899:SF1">
    <property type="entry name" value="PIERCER OF MICROTUBULE WALL 1 PROTEIN"/>
    <property type="match status" value="1"/>
</dbReference>
<accession>C1MS98</accession>
<evidence type="ECO:0000256" key="6">
    <source>
        <dbReference type="ARBA" id="ARBA00038014"/>
    </source>
</evidence>
<dbReference type="SUPFAM" id="SSF53448">
    <property type="entry name" value="Nucleotide-diphospho-sugar transferases"/>
    <property type="match status" value="1"/>
</dbReference>
<evidence type="ECO:0000256" key="2">
    <source>
        <dbReference type="ARBA" id="ARBA00004245"/>
    </source>
</evidence>
<dbReference type="Proteomes" id="UP000001876">
    <property type="component" value="Unassembled WGS sequence"/>
</dbReference>
<organism evidence="8">
    <name type="scientific">Micromonas pusilla (strain CCMP1545)</name>
    <name type="common">Picoplanktonic green alga</name>
    <dbReference type="NCBI Taxonomy" id="564608"/>
    <lineage>
        <taxon>Eukaryota</taxon>
        <taxon>Viridiplantae</taxon>
        <taxon>Chlorophyta</taxon>
        <taxon>Mamiellophyceae</taxon>
        <taxon>Mamiellales</taxon>
        <taxon>Mamiellaceae</taxon>
        <taxon>Micromonas</taxon>
    </lineage>
</organism>
<dbReference type="RefSeq" id="XP_003058645.1">
    <property type="nucleotide sequence ID" value="XM_003058599.1"/>
</dbReference>
<keyword evidence="4" id="KW-0206">Cytoskeleton</keyword>
<evidence type="ECO:0000256" key="4">
    <source>
        <dbReference type="ARBA" id="ARBA00023212"/>
    </source>
</evidence>
<evidence type="ECO:0000256" key="1">
    <source>
        <dbReference type="ARBA" id="ARBA00004138"/>
    </source>
</evidence>
<keyword evidence="8" id="KW-1185">Reference proteome</keyword>
<evidence type="ECO:0000256" key="5">
    <source>
        <dbReference type="ARBA" id="ARBA00023273"/>
    </source>
</evidence>
<gene>
    <name evidence="7" type="ORF">MICPUCDRAFT_39965</name>
</gene>
<dbReference type="Gene3D" id="3.90.550.10">
    <property type="entry name" value="Spore Coat Polysaccharide Biosynthesis Protein SpsA, Chain A"/>
    <property type="match status" value="1"/>
</dbReference>
<evidence type="ECO:0000256" key="3">
    <source>
        <dbReference type="ARBA" id="ARBA00022490"/>
    </source>
</evidence>
<reference evidence="7 8" key="1">
    <citation type="journal article" date="2009" name="Science">
        <title>Green evolution and dynamic adaptations revealed by genomes of the marine picoeukaryotes Micromonas.</title>
        <authorList>
            <person name="Worden A.Z."/>
            <person name="Lee J.H."/>
            <person name="Mock T."/>
            <person name="Rouze P."/>
            <person name="Simmons M.P."/>
            <person name="Aerts A.L."/>
            <person name="Allen A.E."/>
            <person name="Cuvelier M.L."/>
            <person name="Derelle E."/>
            <person name="Everett M.V."/>
            <person name="Foulon E."/>
            <person name="Grimwood J."/>
            <person name="Gundlach H."/>
            <person name="Henrissat B."/>
            <person name="Napoli C."/>
            <person name="McDonald S.M."/>
            <person name="Parker M.S."/>
            <person name="Rombauts S."/>
            <person name="Salamov A."/>
            <person name="Von Dassow P."/>
            <person name="Badger J.H."/>
            <person name="Coutinho P.M."/>
            <person name="Demir E."/>
            <person name="Dubchak I."/>
            <person name="Gentemann C."/>
            <person name="Eikrem W."/>
            <person name="Gready J.E."/>
            <person name="John U."/>
            <person name="Lanier W."/>
            <person name="Lindquist E.A."/>
            <person name="Lucas S."/>
            <person name="Mayer K.F."/>
            <person name="Moreau H."/>
            <person name="Not F."/>
            <person name="Otillar R."/>
            <person name="Panaud O."/>
            <person name="Pangilinan J."/>
            <person name="Paulsen I."/>
            <person name="Piegu B."/>
            <person name="Poliakov A."/>
            <person name="Robbens S."/>
            <person name="Schmutz J."/>
            <person name="Toulza E."/>
            <person name="Wyss T."/>
            <person name="Zelensky A."/>
            <person name="Zhou K."/>
            <person name="Armbrust E.V."/>
            <person name="Bhattacharya D."/>
            <person name="Goodenough U.W."/>
            <person name="Van de Peer Y."/>
            <person name="Grigoriev I.V."/>
        </authorList>
    </citation>
    <scope>NUCLEOTIDE SEQUENCE [LARGE SCALE GENOMIC DNA]</scope>
    <source>
        <strain evidence="7 8">CCMP1545</strain>
    </source>
</reference>
<dbReference type="InterPro" id="IPR029044">
    <property type="entry name" value="Nucleotide-diphossugar_trans"/>
</dbReference>
<dbReference type="InterPro" id="IPR026507">
    <property type="entry name" value="PIRC1/2"/>
</dbReference>
<dbReference type="GO" id="GO:0035082">
    <property type="term" value="P:axoneme assembly"/>
    <property type="evidence" value="ECO:0007669"/>
    <property type="project" value="InterPro"/>
</dbReference>
<name>C1MS98_MICPC</name>
<proteinExistence type="inferred from homology"/>
<comment type="similarity">
    <text evidence="6">Belongs to the PIERCE1 family.</text>
</comment>
<dbReference type="KEGG" id="mpp:MICPUCDRAFT_39965"/>
<dbReference type="eggNOG" id="ENOG502SDJS">
    <property type="taxonomic scope" value="Eukaryota"/>
</dbReference>
<evidence type="ECO:0000313" key="7">
    <source>
        <dbReference type="EMBL" id="EEH57100.1"/>
    </source>
</evidence>
<comment type="subcellular location">
    <subcellularLocation>
        <location evidence="1">Cell projection</location>
        <location evidence="1">Cilium</location>
    </subcellularLocation>
    <subcellularLocation>
        <location evidence="2">Cytoplasm</location>
        <location evidence="2">Cytoskeleton</location>
    </subcellularLocation>
</comment>
<dbReference type="GeneID" id="9684452"/>